<accession>A0A3M8ACG5</accession>
<evidence type="ECO:0000259" key="9">
    <source>
        <dbReference type="Pfam" id="PF13231"/>
    </source>
</evidence>
<evidence type="ECO:0000256" key="2">
    <source>
        <dbReference type="ARBA" id="ARBA00022475"/>
    </source>
</evidence>
<dbReference type="GO" id="GO:0005886">
    <property type="term" value="C:plasma membrane"/>
    <property type="evidence" value="ECO:0007669"/>
    <property type="project" value="UniProtKB-SubCell"/>
</dbReference>
<feature type="transmembrane region" description="Helical" evidence="8">
    <location>
        <begin position="213"/>
        <end position="233"/>
    </location>
</feature>
<dbReference type="AlphaFoldDB" id="A0A3M8ACG5"/>
<dbReference type="Pfam" id="PF13231">
    <property type="entry name" value="PMT_2"/>
    <property type="match status" value="1"/>
</dbReference>
<comment type="caution">
    <text evidence="10">The sequence shown here is derived from an EMBL/GenBank/DDBJ whole genome shotgun (WGS) entry which is preliminary data.</text>
</comment>
<evidence type="ECO:0000256" key="1">
    <source>
        <dbReference type="ARBA" id="ARBA00004651"/>
    </source>
</evidence>
<proteinExistence type="predicted"/>
<feature type="transmembrane region" description="Helical" evidence="8">
    <location>
        <begin position="291"/>
        <end position="313"/>
    </location>
</feature>
<feature type="transmembrane region" description="Helical" evidence="8">
    <location>
        <begin position="21"/>
        <end position="40"/>
    </location>
</feature>
<evidence type="ECO:0000256" key="5">
    <source>
        <dbReference type="ARBA" id="ARBA00022692"/>
    </source>
</evidence>
<dbReference type="PANTHER" id="PTHR33908">
    <property type="entry name" value="MANNOSYLTRANSFERASE YKCB-RELATED"/>
    <property type="match status" value="1"/>
</dbReference>
<dbReference type="EMBL" id="RHHB01000018">
    <property type="protein sequence ID" value="RNB48812.1"/>
    <property type="molecule type" value="Genomic_DNA"/>
</dbReference>
<evidence type="ECO:0000256" key="4">
    <source>
        <dbReference type="ARBA" id="ARBA00022679"/>
    </source>
</evidence>
<keyword evidence="11" id="KW-1185">Reference proteome</keyword>
<sequence length="364" mass="38082">MERPSRLPVRMGSAGAWVTRSAAPLVGFIAGVIAFAGSGIPSFWGDEAASVLSAERSVPSLLALLGHIDAVHGLYYLFLHGWIGLVGTSEAAVRFPSAVAVALAAAGTVVLGTRLAGRATGVLAGCVLAVLPIVTRLGIEARSYAFTMAAAVWLVVWFVTLVRRREARWWAWAAFAAASAVSLYLFLYLALLAVVQLAVLAAHRAPRATVLRWLAASVATAVLAAPIIVIGAAQREQIAFLARRDYATVDSVVVRQWFGSSPWVAVAAWSLIVVAIVAALFLRRMRPARRAALVGGVWLVVPTAVVLAANAWLTPTYNLRYLSFCAPAVALLVAIGLRGLGALAASAAPVASRPGAVGGRRAVP</sequence>
<protein>
    <recommendedName>
        <fullName evidence="9">Glycosyltransferase RgtA/B/C/D-like domain-containing protein</fullName>
    </recommendedName>
</protein>
<keyword evidence="7 8" id="KW-0472">Membrane</keyword>
<evidence type="ECO:0000313" key="10">
    <source>
        <dbReference type="EMBL" id="RNB48812.1"/>
    </source>
</evidence>
<keyword evidence="6 8" id="KW-1133">Transmembrane helix</keyword>
<keyword evidence="5 8" id="KW-0812">Transmembrane</keyword>
<keyword evidence="2" id="KW-1003">Cell membrane</keyword>
<feature type="non-terminal residue" evidence="10">
    <location>
        <position position="364"/>
    </location>
</feature>
<keyword evidence="3" id="KW-0328">Glycosyltransferase</keyword>
<dbReference type="GO" id="GO:0010041">
    <property type="term" value="P:response to iron(III) ion"/>
    <property type="evidence" value="ECO:0007669"/>
    <property type="project" value="TreeGrafter"/>
</dbReference>
<dbReference type="Proteomes" id="UP000275048">
    <property type="component" value="Unassembled WGS sequence"/>
</dbReference>
<reference evidence="10 11" key="1">
    <citation type="submission" date="2018-10" db="EMBL/GenBank/DDBJ databases">
        <title>Isolation, diversity and antibacterial activity of antinobacteria from the wheat rhizosphere soil.</title>
        <authorList>
            <person name="Sun T."/>
        </authorList>
    </citation>
    <scope>NUCLEOTIDE SEQUENCE [LARGE SCALE GENOMIC DNA]</scope>
    <source>
        <strain evidence="10 11">SJ-23</strain>
    </source>
</reference>
<feature type="transmembrane region" description="Helical" evidence="8">
    <location>
        <begin position="91"/>
        <end position="113"/>
    </location>
</feature>
<organism evidence="10 11">
    <name type="scientific">Agromyces tardus</name>
    <dbReference type="NCBI Taxonomy" id="2583849"/>
    <lineage>
        <taxon>Bacteria</taxon>
        <taxon>Bacillati</taxon>
        <taxon>Actinomycetota</taxon>
        <taxon>Actinomycetes</taxon>
        <taxon>Micrococcales</taxon>
        <taxon>Microbacteriaceae</taxon>
        <taxon>Agromyces</taxon>
    </lineage>
</organism>
<evidence type="ECO:0000256" key="3">
    <source>
        <dbReference type="ARBA" id="ARBA00022676"/>
    </source>
</evidence>
<feature type="domain" description="Glycosyltransferase RgtA/B/C/D-like" evidence="9">
    <location>
        <begin position="78"/>
        <end position="228"/>
    </location>
</feature>
<dbReference type="InterPro" id="IPR050297">
    <property type="entry name" value="LipidA_mod_glycosyltrf_83"/>
</dbReference>
<feature type="transmembrane region" description="Helical" evidence="8">
    <location>
        <begin position="119"/>
        <end position="137"/>
    </location>
</feature>
<dbReference type="InterPro" id="IPR038731">
    <property type="entry name" value="RgtA/B/C-like"/>
</dbReference>
<comment type="subcellular location">
    <subcellularLocation>
        <location evidence="1">Cell membrane</location>
        <topology evidence="1">Multi-pass membrane protein</topology>
    </subcellularLocation>
</comment>
<dbReference type="GO" id="GO:0009103">
    <property type="term" value="P:lipopolysaccharide biosynthetic process"/>
    <property type="evidence" value="ECO:0007669"/>
    <property type="project" value="UniProtKB-ARBA"/>
</dbReference>
<feature type="transmembrane region" description="Helical" evidence="8">
    <location>
        <begin position="60"/>
        <end position="79"/>
    </location>
</feature>
<name>A0A3M8ACG5_9MICO</name>
<dbReference type="PANTHER" id="PTHR33908:SF3">
    <property type="entry name" value="UNDECAPRENYL PHOSPHATE-ALPHA-4-AMINO-4-DEOXY-L-ARABINOSE ARABINOSYL TRANSFERASE"/>
    <property type="match status" value="1"/>
</dbReference>
<gene>
    <name evidence="10" type="ORF">EDM22_10745</name>
</gene>
<evidence type="ECO:0000313" key="11">
    <source>
        <dbReference type="Proteomes" id="UP000275048"/>
    </source>
</evidence>
<evidence type="ECO:0000256" key="6">
    <source>
        <dbReference type="ARBA" id="ARBA00022989"/>
    </source>
</evidence>
<feature type="transmembrane region" description="Helical" evidence="8">
    <location>
        <begin position="169"/>
        <end position="201"/>
    </location>
</feature>
<feature type="transmembrane region" description="Helical" evidence="8">
    <location>
        <begin position="144"/>
        <end position="163"/>
    </location>
</feature>
<dbReference type="GO" id="GO:0016763">
    <property type="term" value="F:pentosyltransferase activity"/>
    <property type="evidence" value="ECO:0007669"/>
    <property type="project" value="TreeGrafter"/>
</dbReference>
<keyword evidence="4" id="KW-0808">Transferase</keyword>
<evidence type="ECO:0000256" key="8">
    <source>
        <dbReference type="SAM" id="Phobius"/>
    </source>
</evidence>
<evidence type="ECO:0000256" key="7">
    <source>
        <dbReference type="ARBA" id="ARBA00023136"/>
    </source>
</evidence>
<feature type="transmembrane region" description="Helical" evidence="8">
    <location>
        <begin position="263"/>
        <end position="282"/>
    </location>
</feature>